<gene>
    <name evidence="11" type="ORF">OTI717_LOCUS23876</name>
</gene>
<dbReference type="AlphaFoldDB" id="A0A819HFB7"/>
<organism evidence="11 12">
    <name type="scientific">Rotaria sordida</name>
    <dbReference type="NCBI Taxonomy" id="392033"/>
    <lineage>
        <taxon>Eukaryota</taxon>
        <taxon>Metazoa</taxon>
        <taxon>Spiralia</taxon>
        <taxon>Gnathifera</taxon>
        <taxon>Rotifera</taxon>
        <taxon>Eurotatoria</taxon>
        <taxon>Bdelloidea</taxon>
        <taxon>Philodinida</taxon>
        <taxon>Philodinidae</taxon>
        <taxon>Rotaria</taxon>
    </lineage>
</organism>
<feature type="transmembrane region" description="Helical" evidence="9">
    <location>
        <begin position="117"/>
        <end position="142"/>
    </location>
</feature>
<feature type="compositionally biased region" description="Polar residues" evidence="8">
    <location>
        <begin position="225"/>
        <end position="237"/>
    </location>
</feature>
<accession>A0A819HFB7</accession>
<keyword evidence="4 9" id="KW-0812">Transmembrane</keyword>
<reference evidence="11" key="1">
    <citation type="submission" date="2021-02" db="EMBL/GenBank/DDBJ databases">
        <authorList>
            <person name="Nowell W R."/>
        </authorList>
    </citation>
    <scope>NUCLEOTIDE SEQUENCE</scope>
</reference>
<dbReference type="Gene3D" id="1.10.3430.10">
    <property type="entry name" value="Ammonium transporter AmtB like domains"/>
    <property type="match status" value="1"/>
</dbReference>
<keyword evidence="5 9" id="KW-1133">Transmembrane helix</keyword>
<evidence type="ECO:0000256" key="4">
    <source>
        <dbReference type="ARBA" id="ARBA00022692"/>
    </source>
</evidence>
<sequence length="258" mass="28073">AAAATGLVTWVVIDAIRGHVSISGSCIGPIVGLVAVTPACGFVQPGWALLIASITTVIVYFLLLNKHHMHFDDTLDVAIVHGCGGILGAFLTGLFPEKSVNLKDGADGAFYGRPIQLWYQIAGILTAIGFAAACTAGILLPLDWIMGIRLAKEDELEGLDRTEHGENWQVTASRAVNDLVKKVLEEQGVTKEEAEDNGTLELHYNPKNPNKKAFKIPLVKRIKPSDSQIDNDSVNNNHFEHNLNEKKFDDDEIDKQPN</sequence>
<keyword evidence="3" id="KW-0813">Transport</keyword>
<dbReference type="GO" id="GO:0008519">
    <property type="term" value="F:ammonium channel activity"/>
    <property type="evidence" value="ECO:0007669"/>
    <property type="project" value="InterPro"/>
</dbReference>
<feature type="domain" description="Ammonium transporter AmtB-like" evidence="10">
    <location>
        <begin position="2"/>
        <end position="167"/>
    </location>
</feature>
<comment type="similarity">
    <text evidence="2">Belongs to the ammonia transporter channel (TC 1.A.11.2) family.</text>
</comment>
<keyword evidence="6 9" id="KW-0472">Membrane</keyword>
<dbReference type="GO" id="GO:0005886">
    <property type="term" value="C:plasma membrane"/>
    <property type="evidence" value="ECO:0007669"/>
    <property type="project" value="TreeGrafter"/>
</dbReference>
<feature type="compositionally biased region" description="Basic and acidic residues" evidence="8">
    <location>
        <begin position="238"/>
        <end position="258"/>
    </location>
</feature>
<dbReference type="InterPro" id="IPR001905">
    <property type="entry name" value="Ammonium_transpt"/>
</dbReference>
<comment type="caution">
    <text evidence="11">The sequence shown here is derived from an EMBL/GenBank/DDBJ whole genome shotgun (WGS) entry which is preliminary data.</text>
</comment>
<feature type="non-terminal residue" evidence="11">
    <location>
        <position position="1"/>
    </location>
</feature>
<protein>
    <recommendedName>
        <fullName evidence="10">Ammonium transporter AmtB-like domain-containing protein</fullName>
    </recommendedName>
</protein>
<feature type="transmembrane region" description="Helical" evidence="9">
    <location>
        <begin position="75"/>
        <end position="95"/>
    </location>
</feature>
<dbReference type="Pfam" id="PF00909">
    <property type="entry name" value="Ammonium_transp"/>
    <property type="match status" value="1"/>
</dbReference>
<dbReference type="InterPro" id="IPR024041">
    <property type="entry name" value="NH4_transpt_AmtB-like_dom"/>
</dbReference>
<dbReference type="PANTHER" id="PTHR43029">
    <property type="entry name" value="AMMONIUM TRANSPORTER MEP2"/>
    <property type="match status" value="1"/>
</dbReference>
<evidence type="ECO:0000313" key="11">
    <source>
        <dbReference type="EMBL" id="CAF3902767.1"/>
    </source>
</evidence>
<evidence type="ECO:0000256" key="2">
    <source>
        <dbReference type="ARBA" id="ARBA00005887"/>
    </source>
</evidence>
<name>A0A819HFB7_9BILA</name>
<evidence type="ECO:0000259" key="10">
    <source>
        <dbReference type="Pfam" id="PF00909"/>
    </source>
</evidence>
<evidence type="ECO:0000256" key="7">
    <source>
        <dbReference type="ARBA" id="ARBA00023177"/>
    </source>
</evidence>
<keyword evidence="7" id="KW-0924">Ammonia transport</keyword>
<feature type="region of interest" description="Disordered" evidence="8">
    <location>
        <begin position="225"/>
        <end position="258"/>
    </location>
</feature>
<dbReference type="InterPro" id="IPR029020">
    <property type="entry name" value="Ammonium/urea_transptr"/>
</dbReference>
<evidence type="ECO:0000256" key="6">
    <source>
        <dbReference type="ARBA" id="ARBA00023136"/>
    </source>
</evidence>
<dbReference type="Proteomes" id="UP000663823">
    <property type="component" value="Unassembled WGS sequence"/>
</dbReference>
<dbReference type="EMBL" id="CAJOAX010004369">
    <property type="protein sequence ID" value="CAF3902767.1"/>
    <property type="molecule type" value="Genomic_DNA"/>
</dbReference>
<evidence type="ECO:0000256" key="9">
    <source>
        <dbReference type="SAM" id="Phobius"/>
    </source>
</evidence>
<dbReference type="SUPFAM" id="SSF111352">
    <property type="entry name" value="Ammonium transporter"/>
    <property type="match status" value="1"/>
</dbReference>
<dbReference type="PANTHER" id="PTHR43029:SF10">
    <property type="entry name" value="AMMONIUM TRANSPORTER MEP2"/>
    <property type="match status" value="1"/>
</dbReference>
<comment type="subcellular location">
    <subcellularLocation>
        <location evidence="1">Membrane</location>
        <topology evidence="1">Multi-pass membrane protein</topology>
    </subcellularLocation>
</comment>
<evidence type="ECO:0000256" key="5">
    <source>
        <dbReference type="ARBA" id="ARBA00022989"/>
    </source>
</evidence>
<proteinExistence type="inferred from homology"/>
<evidence type="ECO:0000256" key="3">
    <source>
        <dbReference type="ARBA" id="ARBA00022448"/>
    </source>
</evidence>
<evidence type="ECO:0000313" key="12">
    <source>
        <dbReference type="Proteomes" id="UP000663823"/>
    </source>
</evidence>
<evidence type="ECO:0000256" key="1">
    <source>
        <dbReference type="ARBA" id="ARBA00004141"/>
    </source>
</evidence>
<feature type="transmembrane region" description="Helical" evidence="9">
    <location>
        <begin position="46"/>
        <end position="63"/>
    </location>
</feature>
<evidence type="ECO:0000256" key="8">
    <source>
        <dbReference type="SAM" id="MobiDB-lite"/>
    </source>
</evidence>